<organism evidence="7 8">
    <name type="scientific">Lyophyllum shimeji</name>
    <name type="common">Hon-shimeji</name>
    <name type="synonym">Tricholoma shimeji</name>
    <dbReference type="NCBI Taxonomy" id="47721"/>
    <lineage>
        <taxon>Eukaryota</taxon>
        <taxon>Fungi</taxon>
        <taxon>Dikarya</taxon>
        <taxon>Basidiomycota</taxon>
        <taxon>Agaricomycotina</taxon>
        <taxon>Agaricomycetes</taxon>
        <taxon>Agaricomycetidae</taxon>
        <taxon>Agaricales</taxon>
        <taxon>Tricholomatineae</taxon>
        <taxon>Lyophyllaceae</taxon>
        <taxon>Lyophyllum</taxon>
    </lineage>
</organism>
<dbReference type="SMART" id="SM00335">
    <property type="entry name" value="ANX"/>
    <property type="match status" value="4"/>
</dbReference>
<evidence type="ECO:0000313" key="7">
    <source>
        <dbReference type="EMBL" id="GLB39533.1"/>
    </source>
</evidence>
<evidence type="ECO:0000313" key="8">
    <source>
        <dbReference type="Proteomes" id="UP001063166"/>
    </source>
</evidence>
<dbReference type="GO" id="GO:0005634">
    <property type="term" value="C:nucleus"/>
    <property type="evidence" value="ECO:0007669"/>
    <property type="project" value="TreeGrafter"/>
</dbReference>
<comment type="similarity">
    <text evidence="1">Belongs to the annexin family.</text>
</comment>
<evidence type="ECO:0000256" key="2">
    <source>
        <dbReference type="ARBA" id="ARBA00022737"/>
    </source>
</evidence>
<evidence type="ECO:0000256" key="4">
    <source>
        <dbReference type="ARBA" id="ARBA00023216"/>
    </source>
</evidence>
<dbReference type="PANTHER" id="PTHR10502">
    <property type="entry name" value="ANNEXIN"/>
    <property type="match status" value="1"/>
</dbReference>
<dbReference type="Proteomes" id="UP001063166">
    <property type="component" value="Unassembled WGS sequence"/>
</dbReference>
<dbReference type="GO" id="GO:0001786">
    <property type="term" value="F:phosphatidylserine binding"/>
    <property type="evidence" value="ECO:0007669"/>
    <property type="project" value="TreeGrafter"/>
</dbReference>
<evidence type="ECO:0000256" key="1">
    <source>
        <dbReference type="ARBA" id="ARBA00007831"/>
    </source>
</evidence>
<dbReference type="PRINTS" id="PR00196">
    <property type="entry name" value="ANNEXIN"/>
</dbReference>
<keyword evidence="5" id="KW-0111">Calcium/phospholipid-binding</keyword>
<keyword evidence="3" id="KW-0106">Calcium</keyword>
<dbReference type="SUPFAM" id="SSF47874">
    <property type="entry name" value="Annexin"/>
    <property type="match status" value="1"/>
</dbReference>
<dbReference type="PANTHER" id="PTHR10502:SF102">
    <property type="entry name" value="ANNEXIN B11"/>
    <property type="match status" value="1"/>
</dbReference>
<keyword evidence="8" id="KW-1185">Reference proteome</keyword>
<feature type="compositionally biased region" description="Low complexity" evidence="6">
    <location>
        <begin position="120"/>
        <end position="130"/>
    </location>
</feature>
<dbReference type="GO" id="GO:0005544">
    <property type="term" value="F:calcium-dependent phospholipid binding"/>
    <property type="evidence" value="ECO:0007669"/>
    <property type="project" value="UniProtKB-KW"/>
</dbReference>
<proteinExistence type="inferred from homology"/>
<dbReference type="GO" id="GO:0005737">
    <property type="term" value="C:cytoplasm"/>
    <property type="evidence" value="ECO:0007669"/>
    <property type="project" value="TreeGrafter"/>
</dbReference>
<dbReference type="Gene3D" id="1.10.220.10">
    <property type="entry name" value="Annexin"/>
    <property type="match status" value="4"/>
</dbReference>
<evidence type="ECO:0000256" key="6">
    <source>
        <dbReference type="SAM" id="MobiDB-lite"/>
    </source>
</evidence>
<feature type="compositionally biased region" description="Pro residues" evidence="6">
    <location>
        <begin position="75"/>
        <end position="95"/>
    </location>
</feature>
<gene>
    <name evidence="7" type="ORF">LshimejAT787_0700430</name>
</gene>
<comment type="caution">
    <text evidence="7">The sequence shown here is derived from an EMBL/GenBank/DDBJ whole genome shotgun (WGS) entry which is preliminary data.</text>
</comment>
<feature type="compositionally biased region" description="Pro residues" evidence="6">
    <location>
        <begin position="131"/>
        <end position="144"/>
    </location>
</feature>
<dbReference type="PROSITE" id="PS51897">
    <property type="entry name" value="ANNEXIN_2"/>
    <property type="match status" value="3"/>
</dbReference>
<name>A0A9P3UNC5_LYOSH</name>
<protein>
    <submittedName>
        <fullName evidence="7">Annexin repeats</fullName>
    </submittedName>
</protein>
<dbReference type="GO" id="GO:0012506">
    <property type="term" value="C:vesicle membrane"/>
    <property type="evidence" value="ECO:0007669"/>
    <property type="project" value="TreeGrafter"/>
</dbReference>
<dbReference type="GO" id="GO:0005509">
    <property type="term" value="F:calcium ion binding"/>
    <property type="evidence" value="ECO:0007669"/>
    <property type="project" value="InterPro"/>
</dbReference>
<dbReference type="InterPro" id="IPR037104">
    <property type="entry name" value="Annexin_sf"/>
</dbReference>
<dbReference type="AlphaFoldDB" id="A0A9P3UNC5"/>
<dbReference type="GO" id="GO:0005886">
    <property type="term" value="C:plasma membrane"/>
    <property type="evidence" value="ECO:0007669"/>
    <property type="project" value="TreeGrafter"/>
</dbReference>
<keyword evidence="2" id="KW-0677">Repeat</keyword>
<evidence type="ECO:0000256" key="5">
    <source>
        <dbReference type="ARBA" id="ARBA00023302"/>
    </source>
</evidence>
<dbReference type="OrthoDB" id="37886at2759"/>
<keyword evidence="4" id="KW-0041">Annexin</keyword>
<dbReference type="Pfam" id="PF00191">
    <property type="entry name" value="Annexin"/>
    <property type="match status" value="4"/>
</dbReference>
<reference evidence="7" key="1">
    <citation type="submission" date="2022-07" db="EMBL/GenBank/DDBJ databases">
        <title>The genome of Lyophyllum shimeji provides insight into the initial evolution of ectomycorrhizal fungal genome.</title>
        <authorList>
            <person name="Kobayashi Y."/>
            <person name="Shibata T."/>
            <person name="Hirakawa H."/>
            <person name="Shigenobu S."/>
            <person name="Nishiyama T."/>
            <person name="Yamada A."/>
            <person name="Hasebe M."/>
            <person name="Kawaguchi M."/>
        </authorList>
    </citation>
    <scope>NUCLEOTIDE SEQUENCE</scope>
    <source>
        <strain evidence="7">AT787</strain>
    </source>
</reference>
<dbReference type="FunFam" id="1.10.220.10:FF:000002">
    <property type="entry name" value="Annexin"/>
    <property type="match status" value="1"/>
</dbReference>
<dbReference type="InterPro" id="IPR018502">
    <property type="entry name" value="Annexin_repeat"/>
</dbReference>
<accession>A0A9P3UNC5</accession>
<dbReference type="InterPro" id="IPR001464">
    <property type="entry name" value="Annexin"/>
</dbReference>
<feature type="compositionally biased region" description="Pro residues" evidence="6">
    <location>
        <begin position="102"/>
        <end position="119"/>
    </location>
</feature>
<sequence>MLYQYQHPLPSGENNPYAHAPASGVPIALPAGPPPVNPASHPGYGPPPIPGQPIGQPQGSFPPPQHYDQHQYYPPAGPPPGHAQGYPPPPGPPPSHGQAPYYPSPAAPPPGHSQYPPGPHQQQYAPQNYSPYPPLPPPGAPGIPQPYYTAQPDPLWYLGTPIPDPFAPPGHHVVPGYDATADAEAIRKATKGFGTNDAMLISTLVPLSAVKVQALAHKFVSMYGKTFVDVLDSETSGYFKKAIHAIATGPLMWDAELIRGALSGVGTKEEVLTELILGRPSSEIRLLISAYRHKFNRDLVKDVKDDLSAKTERLFVMALTANRPPDSIPVNYEAVARDVQALYEAGQGKIGTDQMTFCEILITRSQPHITAVTGEYGKKYRSLSKVIKREFSGHMKSGFLHIVEGAKPKRDGKGIWRDAKLIDKAMVGFGTRDNELVWRMVRALWDPTRMAGIRDAYLARTRKTLESRLADETSGSYKKLMLALASPNGPVKN</sequence>
<feature type="region of interest" description="Disordered" evidence="6">
    <location>
        <begin position="1"/>
        <end position="146"/>
    </location>
</feature>
<evidence type="ECO:0000256" key="3">
    <source>
        <dbReference type="ARBA" id="ARBA00022837"/>
    </source>
</evidence>
<dbReference type="EMBL" id="BRPK01000007">
    <property type="protein sequence ID" value="GLB39533.1"/>
    <property type="molecule type" value="Genomic_DNA"/>
</dbReference>